<name>A0AAN8X8H6_HALRR</name>
<dbReference type="Proteomes" id="UP001381693">
    <property type="component" value="Unassembled WGS sequence"/>
</dbReference>
<dbReference type="EMBL" id="JAXCGZ010006553">
    <property type="protein sequence ID" value="KAK7079677.1"/>
    <property type="molecule type" value="Genomic_DNA"/>
</dbReference>
<feature type="non-terminal residue" evidence="1">
    <location>
        <position position="1"/>
    </location>
</feature>
<evidence type="ECO:0000313" key="2">
    <source>
        <dbReference type="Proteomes" id="UP001381693"/>
    </source>
</evidence>
<gene>
    <name evidence="1" type="ORF">SK128_006272</name>
</gene>
<dbReference type="AlphaFoldDB" id="A0AAN8X8H6"/>
<protein>
    <submittedName>
        <fullName evidence="1">Uncharacterized protein</fullName>
    </submittedName>
</protein>
<comment type="caution">
    <text evidence="1">The sequence shown here is derived from an EMBL/GenBank/DDBJ whole genome shotgun (WGS) entry which is preliminary data.</text>
</comment>
<evidence type="ECO:0000313" key="1">
    <source>
        <dbReference type="EMBL" id="KAK7079677.1"/>
    </source>
</evidence>
<organism evidence="1 2">
    <name type="scientific">Halocaridina rubra</name>
    <name type="common">Hawaiian red shrimp</name>
    <dbReference type="NCBI Taxonomy" id="373956"/>
    <lineage>
        <taxon>Eukaryota</taxon>
        <taxon>Metazoa</taxon>
        <taxon>Ecdysozoa</taxon>
        <taxon>Arthropoda</taxon>
        <taxon>Crustacea</taxon>
        <taxon>Multicrustacea</taxon>
        <taxon>Malacostraca</taxon>
        <taxon>Eumalacostraca</taxon>
        <taxon>Eucarida</taxon>
        <taxon>Decapoda</taxon>
        <taxon>Pleocyemata</taxon>
        <taxon>Caridea</taxon>
        <taxon>Atyoidea</taxon>
        <taxon>Atyidae</taxon>
        <taxon>Halocaridina</taxon>
    </lineage>
</organism>
<reference evidence="1 2" key="1">
    <citation type="submission" date="2023-11" db="EMBL/GenBank/DDBJ databases">
        <title>Halocaridina rubra genome assembly.</title>
        <authorList>
            <person name="Smith C."/>
        </authorList>
    </citation>
    <scope>NUCLEOTIDE SEQUENCE [LARGE SCALE GENOMIC DNA]</scope>
    <source>
        <strain evidence="1">EP-1</strain>
        <tissue evidence="1">Whole</tissue>
    </source>
</reference>
<accession>A0AAN8X8H6</accession>
<keyword evidence="2" id="KW-1185">Reference proteome</keyword>
<sequence>YQTCKPGIREVKRENSVASFYELSLRDARLLSQALEKSRTRLCRQFLRIIIAGCQTFKPDIREVKRENSAASF</sequence>
<proteinExistence type="predicted"/>